<evidence type="ECO:0000256" key="1">
    <source>
        <dbReference type="ARBA" id="ARBA00044755"/>
    </source>
</evidence>
<keyword evidence="3" id="KW-1185">Reference proteome</keyword>
<dbReference type="Proteomes" id="UP000422764">
    <property type="component" value="Chromosome"/>
</dbReference>
<evidence type="ECO:0000313" key="2">
    <source>
        <dbReference type="EMBL" id="QGU94260.1"/>
    </source>
</evidence>
<name>A0A6I6EQB1_9CLOT</name>
<organism evidence="2 3">
    <name type="scientific">Clostridium bovifaecis</name>
    <dbReference type="NCBI Taxonomy" id="2184719"/>
    <lineage>
        <taxon>Bacteria</taxon>
        <taxon>Bacillati</taxon>
        <taxon>Bacillota</taxon>
        <taxon>Clostridia</taxon>
        <taxon>Eubacteriales</taxon>
        <taxon>Clostridiaceae</taxon>
        <taxon>Clostridium</taxon>
    </lineage>
</organism>
<dbReference type="Pfam" id="PF04519">
    <property type="entry name" value="Bactofilin"/>
    <property type="match status" value="1"/>
</dbReference>
<evidence type="ECO:0000313" key="3">
    <source>
        <dbReference type="Proteomes" id="UP000422764"/>
    </source>
</evidence>
<accession>A0A6I6EQB1</accession>
<dbReference type="AlphaFoldDB" id="A0A6I6EQB1"/>
<sequence length="114" mass="12136">MLSEKDINRIDNLIGVQCKIAGKVHGKGLLKIDGTVEGDIVWEDNIILDSSSLCKGNVCCKNAIINGTVEGDIICKDTLVIQSSGKITGDISTVKLVINEGGKFSGRCSMMPKI</sequence>
<gene>
    <name evidence="2" type="ORF">GOM49_03250</name>
</gene>
<dbReference type="EMBL" id="CP046522">
    <property type="protein sequence ID" value="QGU94260.1"/>
    <property type="molecule type" value="Genomic_DNA"/>
</dbReference>
<dbReference type="InterPro" id="IPR007607">
    <property type="entry name" value="BacA/B"/>
</dbReference>
<reference evidence="2 3" key="1">
    <citation type="submission" date="2019-12" db="EMBL/GenBank/DDBJ databases">
        <title>Genome sequenceing of Clostridium bovifaecis.</title>
        <authorList>
            <person name="Yao Y."/>
        </authorList>
    </citation>
    <scope>NUCLEOTIDE SEQUENCE [LARGE SCALE GENOMIC DNA]</scope>
    <source>
        <strain evidence="2 3">BXX</strain>
    </source>
</reference>
<dbReference type="PANTHER" id="PTHR35024">
    <property type="entry name" value="HYPOTHETICAL CYTOSOLIC PROTEIN"/>
    <property type="match status" value="1"/>
</dbReference>
<proteinExistence type="inferred from homology"/>
<dbReference type="PANTHER" id="PTHR35024:SF4">
    <property type="entry name" value="POLYMER-FORMING CYTOSKELETAL PROTEIN"/>
    <property type="match status" value="1"/>
</dbReference>
<protein>
    <submittedName>
        <fullName evidence="2">Polymer-forming cytoskeletal protein</fullName>
    </submittedName>
</protein>
<comment type="similarity">
    <text evidence="1">Belongs to the bactofilin family.</text>
</comment>